<dbReference type="AlphaFoldDB" id="A0A0P6YDT3"/>
<feature type="domain" description="Glycine radical" evidence="4">
    <location>
        <begin position="792"/>
        <end position="912"/>
    </location>
</feature>
<dbReference type="InterPro" id="IPR051215">
    <property type="entry name" value="GRE"/>
</dbReference>
<gene>
    <name evidence="6" type="ORF">SE15_07805</name>
</gene>
<dbReference type="GO" id="GO:0005829">
    <property type="term" value="C:cytosol"/>
    <property type="evidence" value="ECO:0007669"/>
    <property type="project" value="TreeGrafter"/>
</dbReference>
<dbReference type="Gene3D" id="3.20.70.20">
    <property type="match status" value="1"/>
</dbReference>
<dbReference type="GO" id="GO:0016829">
    <property type="term" value="F:lyase activity"/>
    <property type="evidence" value="ECO:0007669"/>
    <property type="project" value="UniProtKB-KW"/>
</dbReference>
<keyword evidence="7" id="KW-1185">Reference proteome</keyword>
<dbReference type="RefSeq" id="WP_054521552.1">
    <property type="nucleotide sequence ID" value="NZ_LGKO01000004.1"/>
</dbReference>
<dbReference type="PANTHER" id="PTHR43641">
    <property type="entry name" value="FORMATE ACETYLTRANSFERASE 3-RELATED"/>
    <property type="match status" value="1"/>
</dbReference>
<organism evidence="6 7">
    <name type="scientific">Thermanaerothrix daxensis</name>
    <dbReference type="NCBI Taxonomy" id="869279"/>
    <lineage>
        <taxon>Bacteria</taxon>
        <taxon>Bacillati</taxon>
        <taxon>Chloroflexota</taxon>
        <taxon>Anaerolineae</taxon>
        <taxon>Anaerolineales</taxon>
        <taxon>Anaerolineaceae</taxon>
        <taxon>Thermanaerothrix</taxon>
    </lineage>
</organism>
<dbReference type="Proteomes" id="UP000050544">
    <property type="component" value="Unassembled WGS sequence"/>
</dbReference>
<evidence type="ECO:0000256" key="3">
    <source>
        <dbReference type="PROSITE-ProRule" id="PRU00493"/>
    </source>
</evidence>
<dbReference type="Pfam" id="PF01228">
    <property type="entry name" value="Gly_radical"/>
    <property type="match status" value="1"/>
</dbReference>
<sequence length="912" mass="103163">MSEKSVGVQEVTRSLADILQEKGIPISFQYGKAPEEMVDREVKREPTPRAKKLRDLYFNTYSSVDLEFPYWYTRKYMELDNEVPIVRRALALKHAFSHLTPSIYPGELLVMGKAHYYRGSFPMPWLSESFYVAKEDELYQEALKRGSASSGELSKFGSGGGNVTKSFGNVVSIAGKFGIRSEEVPALIKLAKQWVGKSVEDLGHKYEMMVPEYELKEKLMRSLICMFDSGFTLPQGREVINYYYPLQYGFDGLIEICKQRKAEVAGKADGDGITGMDRLYYYDAVIHVIEGLQTWILNYAKEARRLAGITEDAVQKREYEEIAETLEWIAHYQPRTFREALQLTYTLHIAVLNEDAISGMSPGRLGQVLWPWYEQDTEAGRLTKEKTLELLECHRVKFTCIDCFASTGVVGGVLSGNTFNNLSMGGLTKDGDPASNDLEKLILESAMSLQSPQPTLSVLYDEKLPEDFLLKAIECVKTGTGYPAWMNNQIGIQFLLSQYGPEGMTLPEARAIAIGGCLETSPCTWHPLTLNGKKYWIPGGAGQPTSVGVHFIANPKILECVLFNGYDHRLKEQIFPPHNRKLETYEELWEVYKQYYEMAVDALCKCNNIQHDIWRKNNMTVINSFLKPDCLEKGRHIGQLGYRYNATFNVESCGTINMVNSLAALKKLVYEDKKYTLDQMREAILENFGFKTAHEVGSFSLFSQVKKVGGEKYDKIHSDCLLANKYGNDDPYVDGILREYEDWFCAMCHKFESLYGKPLYACQISVSTHGPQGAATLATPDGRLAGTTYADGSMSAYPGTDRNGPYALFNSATVWDHAKSQNSQMNLKIHPSAVKGIEGSRKLLELTRAYMRRGAFHIQYNIVDSKILKDAQAHPENYRDLLIRVAGFTQYWVELGKQIQDEVIARTEYEEV</sequence>
<name>A0A0P6YDT3_9CHLR</name>
<dbReference type="EMBL" id="LGKO01000004">
    <property type="protein sequence ID" value="KPL83156.1"/>
    <property type="molecule type" value="Genomic_DNA"/>
</dbReference>
<dbReference type="PROSITE" id="PS51149">
    <property type="entry name" value="GLY_RADICAL_2"/>
    <property type="match status" value="1"/>
</dbReference>
<dbReference type="PROSITE" id="PS51554">
    <property type="entry name" value="PFL"/>
    <property type="match status" value="1"/>
</dbReference>
<evidence type="ECO:0000259" key="5">
    <source>
        <dbReference type="PROSITE" id="PS51554"/>
    </source>
</evidence>
<dbReference type="OrthoDB" id="9803969at2"/>
<evidence type="ECO:0000256" key="1">
    <source>
        <dbReference type="ARBA" id="ARBA00022818"/>
    </source>
</evidence>
<evidence type="ECO:0000259" key="4">
    <source>
        <dbReference type="PROSITE" id="PS51149"/>
    </source>
</evidence>
<evidence type="ECO:0000313" key="7">
    <source>
        <dbReference type="Proteomes" id="UP000050544"/>
    </source>
</evidence>
<protein>
    <submittedName>
        <fullName evidence="6">MFS transporter</fullName>
    </submittedName>
</protein>
<keyword evidence="1 3" id="KW-0556">Organic radical</keyword>
<dbReference type="PANTHER" id="PTHR43641:SF2">
    <property type="entry name" value="DEHYDRATASE YBIW-RELATED"/>
    <property type="match status" value="1"/>
</dbReference>
<dbReference type="InterPro" id="IPR001150">
    <property type="entry name" value="Gly_radical"/>
</dbReference>
<dbReference type="InterPro" id="IPR004184">
    <property type="entry name" value="PFL_dom"/>
</dbReference>
<dbReference type="STRING" id="869279.SE15_07805"/>
<evidence type="ECO:0000313" key="6">
    <source>
        <dbReference type="EMBL" id="KPL83156.1"/>
    </source>
</evidence>
<evidence type="ECO:0000256" key="2">
    <source>
        <dbReference type="ARBA" id="ARBA00023239"/>
    </source>
</evidence>
<accession>A0A0P6YDT3</accession>
<feature type="modified residue" description="Glycine radical" evidence="3">
    <location>
        <position position="887"/>
    </location>
</feature>
<dbReference type="SUPFAM" id="SSF51998">
    <property type="entry name" value="PFL-like glycyl radical enzymes"/>
    <property type="match status" value="1"/>
</dbReference>
<proteinExistence type="predicted"/>
<dbReference type="Pfam" id="PF02901">
    <property type="entry name" value="PFL-like"/>
    <property type="match status" value="1"/>
</dbReference>
<dbReference type="NCBIfam" id="NF033715">
    <property type="entry name" value="glycyl_HPDL_Lrg"/>
    <property type="match status" value="1"/>
</dbReference>
<reference evidence="6 7" key="1">
    <citation type="submission" date="2015-07" db="EMBL/GenBank/DDBJ databases">
        <title>Whole genome sequence of Thermanaerothrix daxensis DSM 23592.</title>
        <authorList>
            <person name="Hemp J."/>
            <person name="Ward L.M."/>
            <person name="Pace L.A."/>
            <person name="Fischer W.W."/>
        </authorList>
    </citation>
    <scope>NUCLEOTIDE SEQUENCE [LARGE SCALE GENOMIC DNA]</scope>
    <source>
        <strain evidence="6 7">GNS-1</strain>
    </source>
</reference>
<feature type="domain" description="PFL" evidence="5">
    <location>
        <begin position="48"/>
        <end position="784"/>
    </location>
</feature>
<keyword evidence="2" id="KW-0456">Lyase</keyword>
<dbReference type="PATRIC" id="fig|869279.4.peg.2290"/>
<comment type="caution">
    <text evidence="6">The sequence shown here is derived from an EMBL/GenBank/DDBJ whole genome shotgun (WGS) entry which is preliminary data.</text>
</comment>